<dbReference type="AlphaFoldDB" id="A0A9D1XK25"/>
<keyword evidence="3" id="KW-0479">Metal-binding</keyword>
<evidence type="ECO:0000256" key="5">
    <source>
        <dbReference type="ARBA" id="ARBA00022833"/>
    </source>
</evidence>
<evidence type="ECO:0000256" key="4">
    <source>
        <dbReference type="ARBA" id="ARBA00022741"/>
    </source>
</evidence>
<evidence type="ECO:0000313" key="11">
    <source>
        <dbReference type="EMBL" id="HIX80611.1"/>
    </source>
</evidence>
<dbReference type="GO" id="GO:0005524">
    <property type="term" value="F:ATP binding"/>
    <property type="evidence" value="ECO:0007669"/>
    <property type="project" value="UniProtKB-KW"/>
</dbReference>
<comment type="similarity">
    <text evidence="1">Belongs to the DnaX/STICHEL family.</text>
</comment>
<evidence type="ECO:0000256" key="2">
    <source>
        <dbReference type="ARBA" id="ARBA00012417"/>
    </source>
</evidence>
<evidence type="ECO:0000256" key="3">
    <source>
        <dbReference type="ARBA" id="ARBA00022723"/>
    </source>
</evidence>
<evidence type="ECO:0000256" key="1">
    <source>
        <dbReference type="ARBA" id="ARBA00006360"/>
    </source>
</evidence>
<evidence type="ECO:0000259" key="10">
    <source>
        <dbReference type="SMART" id="SM00382"/>
    </source>
</evidence>
<comment type="caution">
    <text evidence="11">The sequence shown here is derived from an EMBL/GenBank/DDBJ whole genome shotgun (WGS) entry which is preliminary data.</text>
</comment>
<evidence type="ECO:0000256" key="6">
    <source>
        <dbReference type="ARBA" id="ARBA00022840"/>
    </source>
</evidence>
<evidence type="ECO:0000256" key="9">
    <source>
        <dbReference type="SAM" id="MobiDB-lite"/>
    </source>
</evidence>
<dbReference type="InterPro" id="IPR012763">
    <property type="entry name" value="DNA_pol_III_sug/sutau_N"/>
</dbReference>
<dbReference type="InterPro" id="IPR003593">
    <property type="entry name" value="AAA+_ATPase"/>
</dbReference>
<organism evidence="11 12">
    <name type="scientific">Candidatus Erysipelatoclostridium merdavium</name>
    <dbReference type="NCBI Taxonomy" id="2838566"/>
    <lineage>
        <taxon>Bacteria</taxon>
        <taxon>Bacillati</taxon>
        <taxon>Bacillota</taxon>
        <taxon>Erysipelotrichia</taxon>
        <taxon>Erysipelotrichales</taxon>
        <taxon>Erysipelotrichales incertae sedis</taxon>
    </lineage>
</organism>
<evidence type="ECO:0000256" key="7">
    <source>
        <dbReference type="ARBA" id="ARBA00022932"/>
    </source>
</evidence>
<dbReference type="Gene3D" id="1.20.272.10">
    <property type="match status" value="1"/>
</dbReference>
<accession>A0A9D1XK25</accession>
<dbReference type="EMBL" id="DXET01000036">
    <property type="protein sequence ID" value="HIX80611.1"/>
    <property type="molecule type" value="Genomic_DNA"/>
</dbReference>
<comment type="catalytic activity">
    <reaction evidence="8">
        <text>DNA(n) + a 2'-deoxyribonucleoside 5'-triphosphate = DNA(n+1) + diphosphate</text>
        <dbReference type="Rhea" id="RHEA:22508"/>
        <dbReference type="Rhea" id="RHEA-COMP:17339"/>
        <dbReference type="Rhea" id="RHEA-COMP:17340"/>
        <dbReference type="ChEBI" id="CHEBI:33019"/>
        <dbReference type="ChEBI" id="CHEBI:61560"/>
        <dbReference type="ChEBI" id="CHEBI:173112"/>
        <dbReference type="EC" id="2.7.7.7"/>
    </reaction>
</comment>
<dbReference type="Gene3D" id="3.40.50.300">
    <property type="entry name" value="P-loop containing nucleotide triphosphate hydrolases"/>
    <property type="match status" value="1"/>
</dbReference>
<keyword evidence="6" id="KW-0067">ATP-binding</keyword>
<dbReference type="Pfam" id="PF22608">
    <property type="entry name" value="DNAX_ATPase_lid"/>
    <property type="match status" value="1"/>
</dbReference>
<keyword evidence="4" id="KW-0547">Nucleotide-binding</keyword>
<feature type="domain" description="AAA+ ATPase" evidence="10">
    <location>
        <begin position="33"/>
        <end position="174"/>
    </location>
</feature>
<dbReference type="GO" id="GO:0009360">
    <property type="term" value="C:DNA polymerase III complex"/>
    <property type="evidence" value="ECO:0007669"/>
    <property type="project" value="InterPro"/>
</dbReference>
<dbReference type="Proteomes" id="UP000886724">
    <property type="component" value="Unassembled WGS sequence"/>
</dbReference>
<gene>
    <name evidence="11" type="primary">dnaX</name>
    <name evidence="11" type="ORF">H9980_01370</name>
</gene>
<name>A0A9D1XK25_9FIRM</name>
<dbReference type="SMART" id="SM00382">
    <property type="entry name" value="AAA"/>
    <property type="match status" value="1"/>
</dbReference>
<evidence type="ECO:0000313" key="12">
    <source>
        <dbReference type="Proteomes" id="UP000886724"/>
    </source>
</evidence>
<reference evidence="11" key="2">
    <citation type="submission" date="2021-04" db="EMBL/GenBank/DDBJ databases">
        <authorList>
            <person name="Gilroy R."/>
        </authorList>
    </citation>
    <scope>NUCLEOTIDE SEQUENCE</scope>
    <source>
        <strain evidence="11">ChiGjej1B1-14440</strain>
    </source>
</reference>
<dbReference type="GO" id="GO:0003887">
    <property type="term" value="F:DNA-directed DNA polymerase activity"/>
    <property type="evidence" value="ECO:0007669"/>
    <property type="project" value="UniProtKB-KW"/>
</dbReference>
<dbReference type="InterPro" id="IPR045085">
    <property type="entry name" value="HLD_clamp_pol_III_gamma_tau"/>
</dbReference>
<evidence type="ECO:0000256" key="8">
    <source>
        <dbReference type="ARBA" id="ARBA00049244"/>
    </source>
</evidence>
<dbReference type="GO" id="GO:0046872">
    <property type="term" value="F:metal ion binding"/>
    <property type="evidence" value="ECO:0007669"/>
    <property type="project" value="UniProtKB-KW"/>
</dbReference>
<reference evidence="11" key="1">
    <citation type="journal article" date="2021" name="PeerJ">
        <title>Extensive microbial diversity within the chicken gut microbiome revealed by metagenomics and culture.</title>
        <authorList>
            <person name="Gilroy R."/>
            <person name="Ravi A."/>
            <person name="Getino M."/>
            <person name="Pursley I."/>
            <person name="Horton D.L."/>
            <person name="Alikhan N.F."/>
            <person name="Baker D."/>
            <person name="Gharbi K."/>
            <person name="Hall N."/>
            <person name="Watson M."/>
            <person name="Adriaenssens E.M."/>
            <person name="Foster-Nyarko E."/>
            <person name="Jarju S."/>
            <person name="Secka A."/>
            <person name="Antonio M."/>
            <person name="Oren A."/>
            <person name="Chaudhuri R.R."/>
            <person name="La Ragione R."/>
            <person name="Hildebrand F."/>
            <person name="Pallen M.J."/>
        </authorList>
    </citation>
    <scope>NUCLEOTIDE SEQUENCE</scope>
    <source>
        <strain evidence="11">ChiGjej1B1-14440</strain>
    </source>
</reference>
<dbReference type="Gene3D" id="1.10.8.60">
    <property type="match status" value="1"/>
</dbReference>
<keyword evidence="11" id="KW-0548">Nucleotidyltransferase</keyword>
<dbReference type="NCBIfam" id="TIGR02397">
    <property type="entry name" value="dnaX_nterm"/>
    <property type="match status" value="1"/>
</dbReference>
<keyword evidence="5" id="KW-0862">Zinc</keyword>
<dbReference type="InterPro" id="IPR050238">
    <property type="entry name" value="DNA_Rep/Repair_Clamp_Loader"/>
</dbReference>
<feature type="region of interest" description="Disordered" evidence="9">
    <location>
        <begin position="394"/>
        <end position="447"/>
    </location>
</feature>
<dbReference type="GO" id="GO:0006261">
    <property type="term" value="P:DNA-templated DNA replication"/>
    <property type="evidence" value="ECO:0007669"/>
    <property type="project" value="TreeGrafter"/>
</dbReference>
<dbReference type="SUPFAM" id="SSF52540">
    <property type="entry name" value="P-loop containing nucleoside triphosphate hydrolases"/>
    <property type="match status" value="1"/>
</dbReference>
<dbReference type="CDD" id="cd18137">
    <property type="entry name" value="HLD_clamp_pol_III_gamma_tau"/>
    <property type="match status" value="1"/>
</dbReference>
<proteinExistence type="inferred from homology"/>
<feature type="compositionally biased region" description="Basic and acidic residues" evidence="9">
    <location>
        <begin position="411"/>
        <end position="447"/>
    </location>
</feature>
<dbReference type="CDD" id="cd00009">
    <property type="entry name" value="AAA"/>
    <property type="match status" value="1"/>
</dbReference>
<protein>
    <recommendedName>
        <fullName evidence="2">DNA-directed DNA polymerase</fullName>
        <ecNumber evidence="2">2.7.7.7</ecNumber>
    </recommendedName>
</protein>
<sequence>MLHRTYRPQTLSEVCGQEQNLITIRAQIEEKRYSSAYLFEGHRGTGKTTIARILARTICCDHPTTDGPCNHCRNCRMILEEKTMDFIELDAASHNTIADIKELINSTSYLPSILPKKIYIIDEAHNLSKNAFDALLKTIEEPPEHCIFMLCTTELYKIPVTIRSRCSIFTFSALSIQTISGRLATVLDDVGKKYELKALETIAYQADGSMRDALSICDRLILSCDILTYTHVKNTLKLMDESITLQIIKCIISKDTKTGITYLKKIYEEGNNLSQLAENVIHTLAESIILKSFNASEESQNPATMNSELYMITKDISIELIFWYTDQFCGLKEKIRNTLDPYMDTLLAFVKCCNPDMLDDDKIYLLNRINKLEDKIKDLYEKLSVYENRIEHGSNETATEISETNEIESDGFEKLGDEEIPFRGEAEESRSESGTEKLEGDEGDNAKDIFSELLETFFTG</sequence>
<dbReference type="Pfam" id="PF13177">
    <property type="entry name" value="DNA_pol3_delta2"/>
    <property type="match status" value="1"/>
</dbReference>
<keyword evidence="11" id="KW-0808">Transferase</keyword>
<dbReference type="InterPro" id="IPR027417">
    <property type="entry name" value="P-loop_NTPase"/>
</dbReference>
<dbReference type="EC" id="2.7.7.7" evidence="2"/>
<dbReference type="PANTHER" id="PTHR11669">
    <property type="entry name" value="REPLICATION FACTOR C / DNA POLYMERASE III GAMMA-TAU SUBUNIT"/>
    <property type="match status" value="1"/>
</dbReference>
<keyword evidence="7" id="KW-0239">DNA-directed DNA polymerase</keyword>
<dbReference type="PANTHER" id="PTHR11669:SF0">
    <property type="entry name" value="PROTEIN STICHEL-LIKE 2"/>
    <property type="match status" value="1"/>
</dbReference>